<comment type="function">
    <text evidence="4">Methylates the class 1 translation termination release factors RF1/PrfA and RF2/PrfB on the glutamine residue of the universally conserved GGQ motif.</text>
</comment>
<keyword evidence="7" id="KW-1185">Reference proteome</keyword>
<dbReference type="GO" id="GO:0003676">
    <property type="term" value="F:nucleic acid binding"/>
    <property type="evidence" value="ECO:0007669"/>
    <property type="project" value="InterPro"/>
</dbReference>
<keyword evidence="1 4" id="KW-0489">Methyltransferase</keyword>
<dbReference type="Pfam" id="PF13847">
    <property type="entry name" value="Methyltransf_31"/>
    <property type="match status" value="1"/>
</dbReference>
<keyword evidence="2 4" id="KW-0808">Transferase</keyword>
<feature type="binding site" evidence="4">
    <location>
        <position position="160"/>
    </location>
    <ligand>
        <name>S-adenosyl-L-methionine</name>
        <dbReference type="ChEBI" id="CHEBI:59789"/>
    </ligand>
</feature>
<dbReference type="PANTHER" id="PTHR47441">
    <property type="match status" value="1"/>
</dbReference>
<dbReference type="NCBIfam" id="TIGR03534">
    <property type="entry name" value="RF_mod_PrmC"/>
    <property type="match status" value="1"/>
</dbReference>
<dbReference type="NCBIfam" id="TIGR00536">
    <property type="entry name" value="hemK_fam"/>
    <property type="match status" value="1"/>
</dbReference>
<reference evidence="6 7" key="1">
    <citation type="journal article" date="2018" name="ACS Chem. Biol.">
        <title>Ketoreductase domain dysfunction expands chemodiversity: malyngamide biosynthesis in the cyanobacterium Okeania hirsuta.</title>
        <authorList>
            <person name="Moss N.A."/>
            <person name="Leao T."/>
            <person name="Rankin M."/>
            <person name="McCullough T.M."/>
            <person name="Qu P."/>
            <person name="Korobeynikov A."/>
            <person name="Smith J.L."/>
            <person name="Gerwick L."/>
            <person name="Gerwick W.H."/>
        </authorList>
    </citation>
    <scope>NUCLEOTIDE SEQUENCE [LARGE SCALE GENOMIC DNA]</scope>
    <source>
        <strain evidence="6 7">PAB10Feb10-1</strain>
    </source>
</reference>
<gene>
    <name evidence="4 6" type="primary">prmC</name>
    <name evidence="6" type="ORF">D5R40_27260</name>
</gene>
<evidence type="ECO:0000256" key="3">
    <source>
        <dbReference type="ARBA" id="ARBA00022691"/>
    </source>
</evidence>
<dbReference type="InterPro" id="IPR019874">
    <property type="entry name" value="RF_methyltr_PrmC"/>
</dbReference>
<evidence type="ECO:0000313" key="6">
    <source>
        <dbReference type="EMBL" id="RQH27523.1"/>
    </source>
</evidence>
<evidence type="ECO:0000313" key="7">
    <source>
        <dbReference type="Proteomes" id="UP000269154"/>
    </source>
</evidence>
<sequence length="301" mass="33501">MDFSSECVVSGLDLWQWYRSAQSDGLKAGIYVAEVDWLLQEFAGLDRLTLRLESFKDWPNISMRLSLVELNNLWYRRLNEKVPLQYLIGVTYWRNFSLEVDFGVLIPRPETECLIDLVVAATNSVSHLQQGIWVDMGTGSGAIAFGLAEVLTDASIYAVDCSSEALAIARQNGTKLGLGNKINFCQGSWWEPLEHLRGKVSGMVANPPYIPSDMVSTLQPEVRKHEPHLALDGGIDGLEFIRFLIETAPLYLVSGGVWLVEVMSGQGDKVAEMLQDNGAYCGVEIFPDIEGVDRFAMAYLK</sequence>
<evidence type="ECO:0000259" key="5">
    <source>
        <dbReference type="Pfam" id="PF13847"/>
    </source>
</evidence>
<dbReference type="Gene3D" id="3.40.50.150">
    <property type="entry name" value="Vaccinia Virus protein VP39"/>
    <property type="match status" value="1"/>
</dbReference>
<comment type="similarity">
    <text evidence="4">Belongs to the protein N5-glutamine methyltransferase family. PrmC subfamily.</text>
</comment>
<name>A0A3N6R6W7_9CYAN</name>
<evidence type="ECO:0000256" key="1">
    <source>
        <dbReference type="ARBA" id="ARBA00022603"/>
    </source>
</evidence>
<dbReference type="CDD" id="cd02440">
    <property type="entry name" value="AdoMet_MTases"/>
    <property type="match status" value="1"/>
</dbReference>
<dbReference type="GO" id="GO:0102559">
    <property type="term" value="F:peptide chain release factor N(5)-glutamine methyltransferase activity"/>
    <property type="evidence" value="ECO:0007669"/>
    <property type="project" value="UniProtKB-EC"/>
</dbReference>
<dbReference type="RefSeq" id="WP_124155466.1">
    <property type="nucleotide sequence ID" value="NZ_CAWOLW010000164.1"/>
</dbReference>
<accession>A0A3N6R6W7</accession>
<dbReference type="PANTHER" id="PTHR47441:SF3">
    <property type="entry name" value="RELEASE FACTOR GLUTAMINE METHYLTRANSFERASE"/>
    <property type="match status" value="1"/>
</dbReference>
<comment type="caution">
    <text evidence="6">The sequence shown here is derived from an EMBL/GenBank/DDBJ whole genome shotgun (WGS) entry which is preliminary data.</text>
</comment>
<dbReference type="OrthoDB" id="9800643at2"/>
<feature type="binding site" evidence="4">
    <location>
        <begin position="137"/>
        <end position="141"/>
    </location>
    <ligand>
        <name>S-adenosyl-L-methionine</name>
        <dbReference type="ChEBI" id="CHEBI:59789"/>
    </ligand>
</feature>
<feature type="domain" description="Methyltransferase" evidence="5">
    <location>
        <begin position="134"/>
        <end position="194"/>
    </location>
</feature>
<dbReference type="HAMAP" id="MF_02126">
    <property type="entry name" value="RF_methyltr_PrmC"/>
    <property type="match status" value="1"/>
</dbReference>
<dbReference type="InterPro" id="IPR025714">
    <property type="entry name" value="Methyltranfer_dom"/>
</dbReference>
<dbReference type="InterPro" id="IPR052663">
    <property type="entry name" value="RF_glutamine_MTase_cyano"/>
</dbReference>
<dbReference type="GO" id="GO:0032259">
    <property type="term" value="P:methylation"/>
    <property type="evidence" value="ECO:0007669"/>
    <property type="project" value="UniProtKB-KW"/>
</dbReference>
<dbReference type="SUPFAM" id="SSF53335">
    <property type="entry name" value="S-adenosyl-L-methionine-dependent methyltransferases"/>
    <property type="match status" value="1"/>
</dbReference>
<dbReference type="AlphaFoldDB" id="A0A3N6R6W7"/>
<dbReference type="InterPro" id="IPR029063">
    <property type="entry name" value="SAM-dependent_MTases_sf"/>
</dbReference>
<organism evidence="6 7">
    <name type="scientific">Okeania hirsuta</name>
    <dbReference type="NCBI Taxonomy" id="1458930"/>
    <lineage>
        <taxon>Bacteria</taxon>
        <taxon>Bacillati</taxon>
        <taxon>Cyanobacteriota</taxon>
        <taxon>Cyanophyceae</taxon>
        <taxon>Oscillatoriophycideae</taxon>
        <taxon>Oscillatoriales</taxon>
        <taxon>Microcoleaceae</taxon>
        <taxon>Okeania</taxon>
    </lineage>
</organism>
<dbReference type="InterPro" id="IPR004556">
    <property type="entry name" value="HemK-like"/>
</dbReference>
<evidence type="ECO:0000256" key="4">
    <source>
        <dbReference type="HAMAP-Rule" id="MF_02126"/>
    </source>
</evidence>
<feature type="binding site" evidence="4">
    <location>
        <position position="189"/>
    </location>
    <ligand>
        <name>S-adenosyl-L-methionine</name>
        <dbReference type="ChEBI" id="CHEBI:59789"/>
    </ligand>
</feature>
<comment type="catalytic activity">
    <reaction evidence="4">
        <text>L-glutaminyl-[peptide chain release factor] + S-adenosyl-L-methionine = N(5)-methyl-L-glutaminyl-[peptide chain release factor] + S-adenosyl-L-homocysteine + H(+)</text>
        <dbReference type="Rhea" id="RHEA:42896"/>
        <dbReference type="Rhea" id="RHEA-COMP:10271"/>
        <dbReference type="Rhea" id="RHEA-COMP:10272"/>
        <dbReference type="ChEBI" id="CHEBI:15378"/>
        <dbReference type="ChEBI" id="CHEBI:30011"/>
        <dbReference type="ChEBI" id="CHEBI:57856"/>
        <dbReference type="ChEBI" id="CHEBI:59789"/>
        <dbReference type="ChEBI" id="CHEBI:61891"/>
        <dbReference type="EC" id="2.1.1.297"/>
    </reaction>
</comment>
<feature type="binding site" evidence="4">
    <location>
        <position position="206"/>
    </location>
    <ligand>
        <name>S-adenosyl-L-methionine</name>
        <dbReference type="ChEBI" id="CHEBI:59789"/>
    </ligand>
</feature>
<keyword evidence="3 4" id="KW-0949">S-adenosyl-L-methionine</keyword>
<protein>
    <recommendedName>
        <fullName evidence="4">Release factor glutamine methyltransferase</fullName>
        <shortName evidence="4">RF MTase</shortName>
        <ecNumber evidence="4">2.1.1.297</ecNumber>
    </recommendedName>
    <alternativeName>
        <fullName evidence="4">N5-glutamine methyltransferase PrmC</fullName>
    </alternativeName>
    <alternativeName>
        <fullName evidence="4">Protein-(glutamine-N5) MTase PrmC</fullName>
    </alternativeName>
    <alternativeName>
        <fullName evidence="4">Protein-glutamine N-methyltransferase PrmC</fullName>
    </alternativeName>
</protein>
<proteinExistence type="inferred from homology"/>
<dbReference type="EC" id="2.1.1.297" evidence="4"/>
<feature type="binding site" evidence="4">
    <location>
        <begin position="206"/>
        <end position="209"/>
    </location>
    <ligand>
        <name>substrate</name>
    </ligand>
</feature>
<dbReference type="PROSITE" id="PS00092">
    <property type="entry name" value="N6_MTASE"/>
    <property type="match status" value="1"/>
</dbReference>
<dbReference type="Proteomes" id="UP000269154">
    <property type="component" value="Unassembled WGS sequence"/>
</dbReference>
<evidence type="ECO:0000256" key="2">
    <source>
        <dbReference type="ARBA" id="ARBA00022679"/>
    </source>
</evidence>
<dbReference type="EMBL" id="RCBY01000246">
    <property type="protein sequence ID" value="RQH27523.1"/>
    <property type="molecule type" value="Genomic_DNA"/>
</dbReference>
<dbReference type="InterPro" id="IPR002052">
    <property type="entry name" value="DNA_methylase_N6_adenine_CS"/>
</dbReference>